<sequence>MPVFASRVGFRRHDYKNRSKERNDDRKDKLSEVFKSYAANGLLDKEGLKDAFLHLDAAMPYRQAEDALRVVGKTYNINVKEETELNALIDYAYNKGYGSSI</sequence>
<dbReference type="Proteomes" id="UP000323506">
    <property type="component" value="Chromosome D13"/>
</dbReference>
<evidence type="ECO:0000313" key="1">
    <source>
        <dbReference type="EMBL" id="TYG38656.1"/>
    </source>
</evidence>
<proteinExistence type="predicted"/>
<gene>
    <name evidence="1" type="ORF">ES288_D13G240800v1</name>
</gene>
<name>A0A5D2A432_GOSDA</name>
<evidence type="ECO:0000313" key="2">
    <source>
        <dbReference type="Proteomes" id="UP000323506"/>
    </source>
</evidence>
<accession>A0A5D2A432</accession>
<protein>
    <submittedName>
        <fullName evidence="1">Uncharacterized protein</fullName>
    </submittedName>
</protein>
<keyword evidence="2" id="KW-1185">Reference proteome</keyword>
<reference evidence="1 2" key="1">
    <citation type="submission" date="2019-06" db="EMBL/GenBank/DDBJ databases">
        <title>WGS assembly of Gossypium darwinii.</title>
        <authorList>
            <person name="Chen Z.J."/>
            <person name="Sreedasyam A."/>
            <person name="Ando A."/>
            <person name="Song Q."/>
            <person name="De L."/>
            <person name="Hulse-Kemp A."/>
            <person name="Ding M."/>
            <person name="Ye W."/>
            <person name="Kirkbride R."/>
            <person name="Jenkins J."/>
            <person name="Plott C."/>
            <person name="Lovell J."/>
            <person name="Lin Y.-M."/>
            <person name="Vaughn R."/>
            <person name="Liu B."/>
            <person name="Li W."/>
            <person name="Simpson S."/>
            <person name="Scheffler B."/>
            <person name="Saski C."/>
            <person name="Grover C."/>
            <person name="Hu G."/>
            <person name="Conover J."/>
            <person name="Carlson J."/>
            <person name="Shu S."/>
            <person name="Boston L."/>
            <person name="Williams M."/>
            <person name="Peterson D."/>
            <person name="Mcgee K."/>
            <person name="Jones D."/>
            <person name="Wendel J."/>
            <person name="Stelly D."/>
            <person name="Grimwood J."/>
            <person name="Schmutz J."/>
        </authorList>
    </citation>
    <scope>NUCLEOTIDE SEQUENCE [LARGE SCALE GENOMIC DNA]</scope>
    <source>
        <strain evidence="1">1808015.09</strain>
    </source>
</reference>
<organism evidence="1 2">
    <name type="scientific">Gossypium darwinii</name>
    <name type="common">Darwin's cotton</name>
    <name type="synonym">Gossypium barbadense var. darwinii</name>
    <dbReference type="NCBI Taxonomy" id="34276"/>
    <lineage>
        <taxon>Eukaryota</taxon>
        <taxon>Viridiplantae</taxon>
        <taxon>Streptophyta</taxon>
        <taxon>Embryophyta</taxon>
        <taxon>Tracheophyta</taxon>
        <taxon>Spermatophyta</taxon>
        <taxon>Magnoliopsida</taxon>
        <taxon>eudicotyledons</taxon>
        <taxon>Gunneridae</taxon>
        <taxon>Pentapetalae</taxon>
        <taxon>rosids</taxon>
        <taxon>malvids</taxon>
        <taxon>Malvales</taxon>
        <taxon>Malvaceae</taxon>
        <taxon>Malvoideae</taxon>
        <taxon>Gossypium</taxon>
    </lineage>
</organism>
<dbReference type="AlphaFoldDB" id="A0A5D2A432"/>
<dbReference type="EMBL" id="CM017713">
    <property type="protein sequence ID" value="TYG38656.1"/>
    <property type="molecule type" value="Genomic_DNA"/>
</dbReference>